<proteinExistence type="predicted"/>
<evidence type="ECO:0000313" key="1">
    <source>
        <dbReference type="EMBL" id="KHG18135.1"/>
    </source>
</evidence>
<name>A0A0B0NZ82_GOSAR</name>
<dbReference type="AlphaFoldDB" id="A0A0B0NZ82"/>
<gene>
    <name evidence="1" type="ORF">F383_23167</name>
</gene>
<sequence>MDKIGYIHITLAFVCCN</sequence>
<keyword evidence="2" id="KW-1185">Reference proteome</keyword>
<protein>
    <submittedName>
        <fullName evidence="1">Uncharacterized protein</fullName>
    </submittedName>
</protein>
<dbReference type="EMBL" id="KN409922">
    <property type="protein sequence ID" value="KHG18135.1"/>
    <property type="molecule type" value="Genomic_DNA"/>
</dbReference>
<accession>A0A0B0NZ82</accession>
<dbReference type="Proteomes" id="UP000032142">
    <property type="component" value="Unassembled WGS sequence"/>
</dbReference>
<evidence type="ECO:0000313" key="2">
    <source>
        <dbReference type="Proteomes" id="UP000032142"/>
    </source>
</evidence>
<reference evidence="2" key="1">
    <citation type="submission" date="2014-09" db="EMBL/GenBank/DDBJ databases">
        <authorList>
            <person name="Mudge J."/>
            <person name="Ramaraj T."/>
            <person name="Lindquist I.E."/>
            <person name="Bharti A.K."/>
            <person name="Sundararajan A."/>
            <person name="Cameron C.T."/>
            <person name="Woodward J.E."/>
            <person name="May G.D."/>
            <person name="Brubaker C."/>
            <person name="Broadhvest J."/>
            <person name="Wilkins T.A."/>
        </authorList>
    </citation>
    <scope>NUCLEOTIDE SEQUENCE</scope>
    <source>
        <strain evidence="2">cv. AKA8401</strain>
    </source>
</reference>
<organism evidence="1 2">
    <name type="scientific">Gossypium arboreum</name>
    <name type="common">Tree cotton</name>
    <name type="synonym">Gossypium nanking</name>
    <dbReference type="NCBI Taxonomy" id="29729"/>
    <lineage>
        <taxon>Eukaryota</taxon>
        <taxon>Viridiplantae</taxon>
        <taxon>Streptophyta</taxon>
        <taxon>Embryophyta</taxon>
        <taxon>Tracheophyta</taxon>
        <taxon>Spermatophyta</taxon>
        <taxon>Magnoliopsida</taxon>
        <taxon>eudicotyledons</taxon>
        <taxon>Gunneridae</taxon>
        <taxon>Pentapetalae</taxon>
        <taxon>rosids</taxon>
        <taxon>malvids</taxon>
        <taxon>Malvales</taxon>
        <taxon>Malvaceae</taxon>
        <taxon>Malvoideae</taxon>
        <taxon>Gossypium</taxon>
    </lineage>
</organism>